<protein>
    <submittedName>
        <fullName evidence="2">Uncharacterized protein</fullName>
    </submittedName>
</protein>
<accession>A0A540VQW9</accession>
<dbReference type="AlphaFoldDB" id="A0A540VQW9"/>
<dbReference type="Proteomes" id="UP000315400">
    <property type="component" value="Unassembled WGS sequence"/>
</dbReference>
<sequence>MTQTTHNRAQTGSVLIISLLLVVGVGVVAAGTVSVLQQNATTVRGDARLIQGTSVADSLRLALLAGRDADAVKDRLQNDTLYSSDLTAITLASDNAVYTGSVAFGDKRYGYRFMLNAGQSPPFADPVDRQEGCRDLGDRILCEWESITVSEPLIFSKDTVFSLDKNTEVAFAGPLVFEGDLTFSQQGNKRSLCFTDAVAIVGDVTFSPFKPDGRNSDETCGEDKAAIFQGDLVISDDAKITPKGQAPDSGTDLTQVQGNDGPFDALSASSNASASWSFVRGQNP</sequence>
<evidence type="ECO:0000256" key="1">
    <source>
        <dbReference type="SAM" id="MobiDB-lite"/>
    </source>
</evidence>
<evidence type="ECO:0000313" key="3">
    <source>
        <dbReference type="Proteomes" id="UP000315400"/>
    </source>
</evidence>
<feature type="region of interest" description="Disordered" evidence="1">
    <location>
        <begin position="240"/>
        <end position="284"/>
    </location>
</feature>
<proteinExistence type="predicted"/>
<evidence type="ECO:0000313" key="2">
    <source>
        <dbReference type="EMBL" id="TQE99159.1"/>
    </source>
</evidence>
<organism evidence="2 3">
    <name type="scientific">Spiribacter salinus</name>
    <dbReference type="NCBI Taxonomy" id="1335746"/>
    <lineage>
        <taxon>Bacteria</taxon>
        <taxon>Pseudomonadati</taxon>
        <taxon>Pseudomonadota</taxon>
        <taxon>Gammaproteobacteria</taxon>
        <taxon>Chromatiales</taxon>
        <taxon>Ectothiorhodospiraceae</taxon>
        <taxon>Spiribacter</taxon>
    </lineage>
</organism>
<reference evidence="2 3" key="1">
    <citation type="submission" date="2019-06" db="EMBL/GenBank/DDBJ databases">
        <title>Metagenome assembled Genome of Spiribacter salinus SL48-SHIP from the microbial mat of Salt Lake 48 (Novosibirsk region, Russia).</title>
        <authorList>
            <person name="Shipova A."/>
            <person name="Rozanov A.S."/>
            <person name="Bryanskaya A.V."/>
            <person name="Peltek S.E."/>
        </authorList>
    </citation>
    <scope>NUCLEOTIDE SEQUENCE [LARGE SCALE GENOMIC DNA]</scope>
    <source>
        <strain evidence="2">SL48-SHIP-2</strain>
    </source>
</reference>
<name>A0A540VQW9_9GAMM</name>
<feature type="compositionally biased region" description="Low complexity" evidence="1">
    <location>
        <begin position="265"/>
        <end position="277"/>
    </location>
</feature>
<gene>
    <name evidence="2" type="ORF">FKY71_10040</name>
</gene>
<comment type="caution">
    <text evidence="2">The sequence shown here is derived from an EMBL/GenBank/DDBJ whole genome shotgun (WGS) entry which is preliminary data.</text>
</comment>
<dbReference type="EMBL" id="VIFK01000086">
    <property type="protein sequence ID" value="TQE99159.1"/>
    <property type="molecule type" value="Genomic_DNA"/>
</dbReference>